<dbReference type="PROSITE" id="PS50873">
    <property type="entry name" value="PEROXIDASE_4"/>
    <property type="match status" value="1"/>
</dbReference>
<evidence type="ECO:0000256" key="18">
    <source>
        <dbReference type="RuleBase" id="RU362060"/>
    </source>
</evidence>
<dbReference type="PANTHER" id="PTHR31517">
    <property type="match status" value="1"/>
</dbReference>
<dbReference type="PANTHER" id="PTHR31517:SF84">
    <property type="entry name" value="PEROXIDASE"/>
    <property type="match status" value="1"/>
</dbReference>
<feature type="binding site" evidence="15">
    <location>
        <position position="72"/>
    </location>
    <ligand>
        <name>Ca(2+)</name>
        <dbReference type="ChEBI" id="CHEBI:29108"/>
        <label>1</label>
    </ligand>
</feature>
<feature type="binding site" evidence="15">
    <location>
        <position position="252"/>
    </location>
    <ligand>
        <name>Ca(2+)</name>
        <dbReference type="ChEBI" id="CHEBI:29108"/>
        <label>2</label>
    </ligand>
</feature>
<dbReference type="Proteomes" id="UP001234787">
    <property type="component" value="Unassembled WGS sequence"/>
</dbReference>
<dbReference type="PRINTS" id="PR00461">
    <property type="entry name" value="PLPEROXIDASE"/>
</dbReference>
<comment type="similarity">
    <text evidence="2">Belongs to the peroxidase family. Ascorbate peroxidase subfamily.</text>
</comment>
<feature type="disulfide bond" evidence="17">
    <location>
        <begin position="33"/>
        <end position="113"/>
    </location>
</feature>
<keyword evidence="11" id="KW-0325">Glycoprotein</keyword>
<dbReference type="GO" id="GO:0020037">
    <property type="term" value="F:heme binding"/>
    <property type="evidence" value="ECO:0007669"/>
    <property type="project" value="UniProtKB-UniRule"/>
</dbReference>
<comment type="cofactor">
    <cofactor evidence="15 18">
        <name>heme b</name>
        <dbReference type="ChEBI" id="CHEBI:60344"/>
    </cofactor>
    <text evidence="15 18">Binds 1 heme b (iron(II)-protoporphyrin IX) group per subunit.</text>
</comment>
<dbReference type="CDD" id="cd00693">
    <property type="entry name" value="secretory_peroxidase"/>
    <property type="match status" value="1"/>
</dbReference>
<dbReference type="EMBL" id="BSEH01000488">
    <property type="protein sequence ID" value="GLJ58697.1"/>
    <property type="molecule type" value="Genomic_DNA"/>
</dbReference>
<keyword evidence="8 18" id="KW-0560">Oxidoreductase</keyword>
<reference evidence="20" key="1">
    <citation type="submission" date="2022-12" db="EMBL/GenBank/DDBJ databases">
        <title>Chromosome-Level Genome Assembly of Japanese Cedar (Cryptomeriajaponica D. Don).</title>
        <authorList>
            <person name="Fujino T."/>
            <person name="Yamaguchi K."/>
            <person name="Yokoyama T."/>
            <person name="Hamanaka T."/>
            <person name="Harazono Y."/>
            <person name="Kamada H."/>
            <person name="Kobayashi W."/>
            <person name="Ujino-Ihara T."/>
            <person name="Uchiyama K."/>
            <person name="Matsumoto A."/>
            <person name="Izuno A."/>
            <person name="Tsumura Y."/>
            <person name="Toyoda A."/>
            <person name="Shigenobu S."/>
            <person name="Moriguchi Y."/>
            <person name="Ueno S."/>
            <person name="Kasahara M."/>
        </authorList>
    </citation>
    <scope>NUCLEOTIDE SEQUENCE</scope>
</reference>
<dbReference type="PRINTS" id="PR00458">
    <property type="entry name" value="PEROXIDASE"/>
</dbReference>
<evidence type="ECO:0000256" key="11">
    <source>
        <dbReference type="ARBA" id="ARBA00023180"/>
    </source>
</evidence>
<evidence type="ECO:0000256" key="17">
    <source>
        <dbReference type="PIRSR" id="PIRSR600823-5"/>
    </source>
</evidence>
<dbReference type="GO" id="GO:0140825">
    <property type="term" value="F:lactoperoxidase activity"/>
    <property type="evidence" value="ECO:0007669"/>
    <property type="project" value="UniProtKB-EC"/>
</dbReference>
<keyword evidence="18" id="KW-0732">Signal</keyword>
<accession>A0AAD3NTH2</accession>
<evidence type="ECO:0000313" key="20">
    <source>
        <dbReference type="EMBL" id="GLJ58697.1"/>
    </source>
</evidence>
<feature type="domain" description="Plant heme peroxidase family profile" evidence="19">
    <location>
        <begin position="23"/>
        <end position="324"/>
    </location>
</feature>
<gene>
    <name evidence="20" type="ORF">SUGI_1468290</name>
</gene>
<evidence type="ECO:0000256" key="9">
    <source>
        <dbReference type="ARBA" id="ARBA00023004"/>
    </source>
</evidence>
<keyword evidence="12 18" id="KW-0376">Hydrogen peroxide</keyword>
<feature type="disulfide bond" evidence="17">
    <location>
        <begin position="198"/>
        <end position="231"/>
    </location>
</feature>
<evidence type="ECO:0000313" key="21">
    <source>
        <dbReference type="Proteomes" id="UP001234787"/>
    </source>
</evidence>
<feature type="site" description="Transition state stabilizer" evidence="16">
    <location>
        <position position="60"/>
    </location>
</feature>
<evidence type="ECO:0000256" key="3">
    <source>
        <dbReference type="ARBA" id="ARBA00012313"/>
    </source>
</evidence>
<dbReference type="AlphaFoldDB" id="A0AAD3NTH2"/>
<evidence type="ECO:0000256" key="8">
    <source>
        <dbReference type="ARBA" id="ARBA00023002"/>
    </source>
</evidence>
<feature type="active site" description="Proton acceptor" evidence="13">
    <location>
        <position position="64"/>
    </location>
</feature>
<dbReference type="InterPro" id="IPR000823">
    <property type="entry name" value="Peroxidase_pln"/>
</dbReference>
<dbReference type="FunFam" id="1.10.420.10:FF:000001">
    <property type="entry name" value="Peroxidase"/>
    <property type="match status" value="1"/>
</dbReference>
<protein>
    <recommendedName>
        <fullName evidence="3 18">Peroxidase</fullName>
        <ecNumber evidence="3 18">1.11.1.7</ecNumber>
    </recommendedName>
</protein>
<organism evidence="20 21">
    <name type="scientific">Cryptomeria japonica</name>
    <name type="common">Japanese cedar</name>
    <name type="synonym">Cupressus japonica</name>
    <dbReference type="NCBI Taxonomy" id="3369"/>
    <lineage>
        <taxon>Eukaryota</taxon>
        <taxon>Viridiplantae</taxon>
        <taxon>Streptophyta</taxon>
        <taxon>Embryophyta</taxon>
        <taxon>Tracheophyta</taxon>
        <taxon>Spermatophyta</taxon>
        <taxon>Pinopsida</taxon>
        <taxon>Pinidae</taxon>
        <taxon>Conifers II</taxon>
        <taxon>Cupressales</taxon>
        <taxon>Cupressaceae</taxon>
        <taxon>Cryptomeria</taxon>
    </lineage>
</organism>
<keyword evidence="21" id="KW-1185">Reference proteome</keyword>
<feature type="binding site" description="axial binding residue" evidence="15">
    <location>
        <position position="191"/>
    </location>
    <ligand>
        <name>heme b</name>
        <dbReference type="ChEBI" id="CHEBI:60344"/>
    </ligand>
    <ligandPart>
        <name>Fe</name>
        <dbReference type="ChEBI" id="CHEBI:18248"/>
    </ligandPart>
</feature>
<evidence type="ECO:0000259" key="19">
    <source>
        <dbReference type="PROSITE" id="PS50873"/>
    </source>
</evidence>
<sequence>MEASLLVIPLVLLLLSITANGDRLKVGYYRQTCPQAEEIINDTVTKAFKENPCVPAALIRLHFHDCFVRGCDGSILLDSTADNTAEKDAHVNNLNPKGYEIIDEVKSKLEAKCAGVVSCADLLAYAARDGAYLAGGLFWAVQAGRRDGRISLASEPPLNIPSHSYDVNKLTQVFASKHLSQEDMVTLSGAHSIGASHCAGFSGDRLYNFNGSAGQDPSMNCNYALHLKAKCPPSASPDVLVPFDPVTPTKLDVNYYINLQYNLGLLKSDQELISDDATSREVKINAKYPTIWRKKFGRAMVKMGANDVLTGSQGEIRKHCRYVN</sequence>
<dbReference type="Gene3D" id="1.10.520.10">
    <property type="match status" value="1"/>
</dbReference>
<feature type="binding site" evidence="15">
    <location>
        <position position="247"/>
    </location>
    <ligand>
        <name>Ca(2+)</name>
        <dbReference type="ChEBI" id="CHEBI:29108"/>
        <label>2</label>
    </ligand>
</feature>
<comment type="cofactor">
    <cofactor evidence="15 18">
        <name>Ca(2+)</name>
        <dbReference type="ChEBI" id="CHEBI:29108"/>
    </cofactor>
    <text evidence="15 18">Binds 2 calcium ions per subunit.</text>
</comment>
<dbReference type="SUPFAM" id="SSF48113">
    <property type="entry name" value="Heme-dependent peroxidases"/>
    <property type="match status" value="1"/>
</dbReference>
<comment type="function">
    <text evidence="18">Removal of H(2)O(2), oxidation of toxic reductants, biosynthesis and degradation of lignin, suberization, auxin catabolism, response to environmental stresses such as wounding, pathogen attack and oxidative stress.</text>
</comment>
<keyword evidence="4 18" id="KW-0575">Peroxidase</keyword>
<feature type="binding site" evidence="15">
    <location>
        <position position="86"/>
    </location>
    <ligand>
        <name>Ca(2+)</name>
        <dbReference type="ChEBI" id="CHEBI:29108"/>
        <label>1</label>
    </ligand>
</feature>
<dbReference type="InterPro" id="IPR002016">
    <property type="entry name" value="Haem_peroxidase"/>
</dbReference>
<evidence type="ECO:0000256" key="2">
    <source>
        <dbReference type="ARBA" id="ARBA00006873"/>
    </source>
</evidence>
<keyword evidence="18" id="KW-0964">Secreted</keyword>
<dbReference type="Pfam" id="PF00141">
    <property type="entry name" value="peroxidase"/>
    <property type="match status" value="1"/>
</dbReference>
<keyword evidence="10 17" id="KW-1015">Disulfide bond</keyword>
<feature type="chain" id="PRO_5041772688" description="Peroxidase" evidence="18">
    <location>
        <begin position="22"/>
        <end position="324"/>
    </location>
</feature>
<dbReference type="GO" id="GO:0006979">
    <property type="term" value="P:response to oxidative stress"/>
    <property type="evidence" value="ECO:0007669"/>
    <property type="project" value="UniProtKB-UniRule"/>
</dbReference>
<feature type="binding site" evidence="15">
    <location>
        <position position="68"/>
    </location>
    <ligand>
        <name>Ca(2+)</name>
        <dbReference type="ChEBI" id="CHEBI:29108"/>
        <label>1</label>
    </ligand>
</feature>
<dbReference type="GO" id="GO:0005576">
    <property type="term" value="C:extracellular region"/>
    <property type="evidence" value="ECO:0007669"/>
    <property type="project" value="UniProtKB-SubCell"/>
</dbReference>
<proteinExistence type="inferred from homology"/>
<feature type="binding site" evidence="15">
    <location>
        <position position="74"/>
    </location>
    <ligand>
        <name>Ca(2+)</name>
        <dbReference type="ChEBI" id="CHEBI:29108"/>
        <label>1</label>
    </ligand>
</feature>
<evidence type="ECO:0000256" key="15">
    <source>
        <dbReference type="PIRSR" id="PIRSR600823-3"/>
    </source>
</evidence>
<comment type="similarity">
    <text evidence="18">Belongs to the peroxidase family. Classical plant (class III) peroxidase subfamily.</text>
</comment>
<feature type="disulfide bond" evidence="17">
    <location>
        <begin position="119"/>
        <end position="320"/>
    </location>
</feature>
<dbReference type="InterPro" id="IPR010255">
    <property type="entry name" value="Haem_peroxidase_sf"/>
</dbReference>
<evidence type="ECO:0000256" key="1">
    <source>
        <dbReference type="ARBA" id="ARBA00000189"/>
    </source>
</evidence>
<evidence type="ECO:0000256" key="16">
    <source>
        <dbReference type="PIRSR" id="PIRSR600823-4"/>
    </source>
</evidence>
<comment type="caution">
    <text evidence="20">The sequence shown here is derived from an EMBL/GenBank/DDBJ whole genome shotgun (WGS) entry which is preliminary data.</text>
</comment>
<comment type="subcellular location">
    <subcellularLocation>
        <location evidence="18">Secreted</location>
    </subcellularLocation>
</comment>
<dbReference type="Gene3D" id="1.10.420.10">
    <property type="entry name" value="Peroxidase, domain 2"/>
    <property type="match status" value="1"/>
</dbReference>
<evidence type="ECO:0000256" key="14">
    <source>
        <dbReference type="PIRSR" id="PIRSR600823-2"/>
    </source>
</evidence>
<evidence type="ECO:0000256" key="13">
    <source>
        <dbReference type="PIRSR" id="PIRSR600823-1"/>
    </source>
</evidence>
<dbReference type="EC" id="1.11.1.7" evidence="3 18"/>
<evidence type="ECO:0000256" key="5">
    <source>
        <dbReference type="ARBA" id="ARBA00022617"/>
    </source>
</evidence>
<dbReference type="InterPro" id="IPR033905">
    <property type="entry name" value="Secretory_peroxidase"/>
</dbReference>
<keyword evidence="7 15" id="KW-0106">Calcium</keyword>
<evidence type="ECO:0000256" key="7">
    <source>
        <dbReference type="ARBA" id="ARBA00022837"/>
    </source>
</evidence>
<name>A0AAD3NTH2_CRYJA</name>
<dbReference type="GO" id="GO:0042744">
    <property type="term" value="P:hydrogen peroxide catabolic process"/>
    <property type="evidence" value="ECO:0007669"/>
    <property type="project" value="UniProtKB-KW"/>
</dbReference>
<keyword evidence="6 15" id="KW-0479">Metal-binding</keyword>
<feature type="binding site" evidence="15">
    <location>
        <position position="244"/>
    </location>
    <ligand>
        <name>Ca(2+)</name>
        <dbReference type="ChEBI" id="CHEBI:29108"/>
        <label>2</label>
    </ligand>
</feature>
<evidence type="ECO:0000256" key="12">
    <source>
        <dbReference type="ARBA" id="ARBA00023324"/>
    </source>
</evidence>
<keyword evidence="9 15" id="KW-0408">Iron</keyword>
<feature type="binding site" evidence="14">
    <location>
        <position position="161"/>
    </location>
    <ligand>
        <name>substrate</name>
    </ligand>
</feature>
<evidence type="ECO:0000256" key="6">
    <source>
        <dbReference type="ARBA" id="ARBA00022723"/>
    </source>
</evidence>
<feature type="disulfide bond" evidence="17">
    <location>
        <begin position="66"/>
        <end position="71"/>
    </location>
</feature>
<keyword evidence="5 18" id="KW-0349">Heme</keyword>
<feature type="binding site" evidence="15">
    <location>
        <position position="70"/>
    </location>
    <ligand>
        <name>Ca(2+)</name>
        <dbReference type="ChEBI" id="CHEBI:29108"/>
        <label>1</label>
    </ligand>
</feature>
<feature type="signal peptide" evidence="18">
    <location>
        <begin position="1"/>
        <end position="21"/>
    </location>
</feature>
<evidence type="ECO:0000256" key="10">
    <source>
        <dbReference type="ARBA" id="ARBA00023157"/>
    </source>
</evidence>
<dbReference type="PROSITE" id="PS00435">
    <property type="entry name" value="PEROXIDASE_1"/>
    <property type="match status" value="1"/>
</dbReference>
<comment type="catalytic activity">
    <reaction evidence="1 18">
        <text>2 a phenolic donor + H2O2 = 2 a phenolic radical donor + 2 H2O</text>
        <dbReference type="Rhea" id="RHEA:56136"/>
        <dbReference type="ChEBI" id="CHEBI:15377"/>
        <dbReference type="ChEBI" id="CHEBI:16240"/>
        <dbReference type="ChEBI" id="CHEBI:139520"/>
        <dbReference type="ChEBI" id="CHEBI:139521"/>
        <dbReference type="EC" id="1.11.1.7"/>
    </reaction>
</comment>
<dbReference type="FunFam" id="1.10.520.10:FF:000001">
    <property type="entry name" value="Peroxidase"/>
    <property type="match status" value="1"/>
</dbReference>
<dbReference type="GO" id="GO:0046872">
    <property type="term" value="F:metal ion binding"/>
    <property type="evidence" value="ECO:0007669"/>
    <property type="project" value="UniProtKB-UniRule"/>
</dbReference>
<feature type="binding site" evidence="15">
    <location>
        <position position="65"/>
    </location>
    <ligand>
        <name>Ca(2+)</name>
        <dbReference type="ChEBI" id="CHEBI:29108"/>
        <label>1</label>
    </ligand>
</feature>
<evidence type="ECO:0000256" key="4">
    <source>
        <dbReference type="ARBA" id="ARBA00022559"/>
    </source>
</evidence>
<dbReference type="InterPro" id="IPR019793">
    <property type="entry name" value="Peroxidases_heam-ligand_BS"/>
</dbReference>